<reference evidence="2" key="2">
    <citation type="submission" date="2024-03" db="EMBL/GenBank/DDBJ databases">
        <title>The Genome Sequence of Enterococcus sp. DIV0242b.</title>
        <authorList>
            <consortium name="The Broad Institute Genomics Platform"/>
            <consortium name="The Broad Institute Microbial Omics Core"/>
            <consortium name="The Broad Institute Genomic Center for Infectious Diseases"/>
            <person name="Earl A."/>
            <person name="Manson A."/>
            <person name="Gilmore M."/>
            <person name="Schwartman J."/>
            <person name="Shea T."/>
            <person name="Abouelleil A."/>
            <person name="Cao P."/>
            <person name="Chapman S."/>
            <person name="Cusick C."/>
            <person name="Young S."/>
            <person name="Neafsey D."/>
            <person name="Nusbaum C."/>
            <person name="Birren B."/>
        </authorList>
    </citation>
    <scope>NUCLEOTIDE SEQUENCE</scope>
    <source>
        <strain evidence="2">9E7_DIV0242</strain>
    </source>
</reference>
<protein>
    <submittedName>
        <fullName evidence="2">Ribosomal-protein-serine acetyltransferase</fullName>
    </submittedName>
</protein>
<sequence length="186" mass="22081">MNKNYFKMPIEDELYLVYPEIRMAKELFELIDSDREHLRQFLDFVDGVVEYTNQEEYFKMKLEGVAKQTDALFFIAINNKLIGCTDFHGIDLTSQQAEIGYWIHSEYENRGIISKVVKKLCEYAFKNLELNRLTIVADTENIPSNKVALKNGFTFVGTQKEEKLMYGRFRDMNYYYLLKQDFLKNQ</sequence>
<dbReference type="Proteomes" id="UP000195141">
    <property type="component" value="Chromosome"/>
</dbReference>
<dbReference type="RefSeq" id="WP_339101781.1">
    <property type="nucleotide sequence ID" value="NZ_CP147247.1"/>
</dbReference>
<dbReference type="PANTHER" id="PTHR43441">
    <property type="entry name" value="RIBOSOMAL-PROTEIN-SERINE ACETYLTRANSFERASE"/>
    <property type="match status" value="1"/>
</dbReference>
<dbReference type="PANTHER" id="PTHR43441:SF11">
    <property type="entry name" value="RIBOSOMAL-PROTEIN-SERINE ACETYLTRANSFERASE"/>
    <property type="match status" value="1"/>
</dbReference>
<evidence type="ECO:0000313" key="2">
    <source>
        <dbReference type="EMBL" id="WYJ92019.1"/>
    </source>
</evidence>
<evidence type="ECO:0000259" key="1">
    <source>
        <dbReference type="PROSITE" id="PS51186"/>
    </source>
</evidence>
<dbReference type="GO" id="GO:0005737">
    <property type="term" value="C:cytoplasm"/>
    <property type="evidence" value="ECO:0007669"/>
    <property type="project" value="TreeGrafter"/>
</dbReference>
<dbReference type="GO" id="GO:1990189">
    <property type="term" value="F:protein N-terminal-serine acetyltransferase activity"/>
    <property type="evidence" value="ECO:0007669"/>
    <property type="project" value="TreeGrafter"/>
</dbReference>
<dbReference type="PROSITE" id="PS51186">
    <property type="entry name" value="GNAT"/>
    <property type="match status" value="1"/>
</dbReference>
<dbReference type="GO" id="GO:0008999">
    <property type="term" value="F:protein-N-terminal-alanine acetyltransferase activity"/>
    <property type="evidence" value="ECO:0007669"/>
    <property type="project" value="TreeGrafter"/>
</dbReference>
<dbReference type="Gene3D" id="3.40.630.30">
    <property type="match status" value="1"/>
</dbReference>
<evidence type="ECO:0000313" key="3">
    <source>
        <dbReference type="Proteomes" id="UP000195141"/>
    </source>
</evidence>
<dbReference type="CDD" id="cd04301">
    <property type="entry name" value="NAT_SF"/>
    <property type="match status" value="1"/>
</dbReference>
<dbReference type="AlphaFoldDB" id="A0AAQ3VYR7"/>
<dbReference type="InterPro" id="IPR051908">
    <property type="entry name" value="Ribosomal_N-acetyltransferase"/>
</dbReference>
<dbReference type="SUPFAM" id="SSF55729">
    <property type="entry name" value="Acyl-CoA N-acyltransferases (Nat)"/>
    <property type="match status" value="1"/>
</dbReference>
<feature type="domain" description="N-acetyltransferase" evidence="1">
    <location>
        <begin position="28"/>
        <end position="181"/>
    </location>
</feature>
<dbReference type="EMBL" id="CP147247">
    <property type="protein sequence ID" value="WYJ92019.1"/>
    <property type="molecule type" value="Genomic_DNA"/>
</dbReference>
<gene>
    <name evidence="2" type="ORF">A5888_003792</name>
</gene>
<dbReference type="Pfam" id="PF13302">
    <property type="entry name" value="Acetyltransf_3"/>
    <property type="match status" value="1"/>
</dbReference>
<accession>A0AAQ3VYR7</accession>
<reference evidence="2" key="1">
    <citation type="submission" date="2017-05" db="EMBL/GenBank/DDBJ databases">
        <authorList>
            <consortium name="The Broad Institute Genomics Platform"/>
            <consortium name="The Broad Institute Genomic Center for Infectious Diseases"/>
            <person name="Earl A."/>
            <person name="Manson A."/>
            <person name="Schwartman J."/>
            <person name="Gilmore M."/>
            <person name="Abouelleil A."/>
            <person name="Cao P."/>
            <person name="Chapman S."/>
            <person name="Cusick C."/>
            <person name="Shea T."/>
            <person name="Young S."/>
            <person name="Neafsey D."/>
            <person name="Nusbaum C."/>
            <person name="Birren B."/>
        </authorList>
    </citation>
    <scope>NUCLEOTIDE SEQUENCE</scope>
    <source>
        <strain evidence="2">9E7_DIV0242</strain>
    </source>
</reference>
<proteinExistence type="predicted"/>
<keyword evidence="3" id="KW-1185">Reference proteome</keyword>
<name>A0AAQ3VYR7_9ENTE</name>
<dbReference type="InterPro" id="IPR016181">
    <property type="entry name" value="Acyl_CoA_acyltransferase"/>
</dbReference>
<dbReference type="InterPro" id="IPR000182">
    <property type="entry name" value="GNAT_dom"/>
</dbReference>
<organism evidence="2 3">
    <name type="scientific">Candidatus Enterococcus clewellii</name>
    <dbReference type="NCBI Taxonomy" id="1834193"/>
    <lineage>
        <taxon>Bacteria</taxon>
        <taxon>Bacillati</taxon>
        <taxon>Bacillota</taxon>
        <taxon>Bacilli</taxon>
        <taxon>Lactobacillales</taxon>
        <taxon>Enterococcaceae</taxon>
        <taxon>Enterococcus</taxon>
    </lineage>
</organism>